<reference evidence="4" key="1">
    <citation type="journal article" date="2013" name="Stand. Genomic Sci.">
        <title>Complete genome sequence of Desulfocapsa sulfexigens, a marine deltaproteobacterium specialized in disproportionating inorganic sulfur compounds.</title>
        <authorList>
            <person name="Finster K.W."/>
            <person name="Kjeldsen K.U."/>
            <person name="Kube M."/>
            <person name="Reinhardt R."/>
            <person name="Mussmann M."/>
            <person name="Amann R."/>
            <person name="Schreiber L."/>
        </authorList>
    </citation>
    <scope>NUCLEOTIDE SEQUENCE [LARGE SCALE GENOMIC DNA]</scope>
    <source>
        <strain evidence="4">DSM 10523 / SB164P1</strain>
    </source>
</reference>
<organism evidence="3 4">
    <name type="scientific">Desulfocapsa sulfexigens (strain DSM 10523 / SB164P1)</name>
    <dbReference type="NCBI Taxonomy" id="1167006"/>
    <lineage>
        <taxon>Bacteria</taxon>
        <taxon>Pseudomonadati</taxon>
        <taxon>Thermodesulfobacteriota</taxon>
        <taxon>Desulfobulbia</taxon>
        <taxon>Desulfobulbales</taxon>
        <taxon>Desulfocapsaceae</taxon>
        <taxon>Desulfocapsa</taxon>
    </lineage>
</organism>
<feature type="domain" description="LysM" evidence="2">
    <location>
        <begin position="601"/>
        <end position="646"/>
    </location>
</feature>
<dbReference type="eggNOG" id="COG0741">
    <property type="taxonomic scope" value="Bacteria"/>
</dbReference>
<dbReference type="PATRIC" id="fig|1167006.5.peg.2299"/>
<dbReference type="PROSITE" id="PS51782">
    <property type="entry name" value="LYSM"/>
    <property type="match status" value="2"/>
</dbReference>
<dbReference type="Gene3D" id="3.10.350.10">
    <property type="entry name" value="LysM domain"/>
    <property type="match status" value="2"/>
</dbReference>
<dbReference type="Pfam" id="PF01476">
    <property type="entry name" value="LysM"/>
    <property type="match status" value="2"/>
</dbReference>
<feature type="domain" description="LysM" evidence="2">
    <location>
        <begin position="402"/>
        <end position="446"/>
    </location>
</feature>
<dbReference type="CDD" id="cd16894">
    <property type="entry name" value="MltD-like"/>
    <property type="match status" value="1"/>
</dbReference>
<dbReference type="OrthoDB" id="9815002at2"/>
<dbReference type="AlphaFoldDB" id="M1PQH8"/>
<gene>
    <name evidence="3" type="ordered locus">UWK_02113</name>
</gene>
<dbReference type="GO" id="GO:0008932">
    <property type="term" value="F:lytic endotransglycosylase activity"/>
    <property type="evidence" value="ECO:0007669"/>
    <property type="project" value="TreeGrafter"/>
</dbReference>
<name>M1PQH8_DESSD</name>
<dbReference type="SUPFAM" id="SSF53955">
    <property type="entry name" value="Lysozyme-like"/>
    <property type="match status" value="1"/>
</dbReference>
<evidence type="ECO:0000313" key="3">
    <source>
        <dbReference type="EMBL" id="AGF78656.1"/>
    </source>
</evidence>
<protein>
    <submittedName>
        <fullName evidence="3">LysM repeat-containing protein</fullName>
    </submittedName>
</protein>
<dbReference type="SMART" id="SM00257">
    <property type="entry name" value="LysM"/>
    <property type="match status" value="3"/>
</dbReference>
<dbReference type="STRING" id="1167006.UWK_02113"/>
<proteinExistence type="predicted"/>
<evidence type="ECO:0000313" key="4">
    <source>
        <dbReference type="Proteomes" id="UP000011721"/>
    </source>
</evidence>
<evidence type="ECO:0000256" key="1">
    <source>
        <dbReference type="SAM" id="MobiDB-lite"/>
    </source>
</evidence>
<accession>M1PQH8</accession>
<dbReference type="EMBL" id="CP003985">
    <property type="protein sequence ID" value="AGF78656.1"/>
    <property type="molecule type" value="Genomic_DNA"/>
</dbReference>
<dbReference type="eggNOG" id="COG1388">
    <property type="taxonomic scope" value="Bacteria"/>
</dbReference>
<feature type="region of interest" description="Disordered" evidence="1">
    <location>
        <begin position="447"/>
        <end position="468"/>
    </location>
</feature>
<dbReference type="Gene3D" id="1.10.530.10">
    <property type="match status" value="1"/>
</dbReference>
<dbReference type="Pfam" id="PF01464">
    <property type="entry name" value="SLT"/>
    <property type="match status" value="1"/>
</dbReference>
<dbReference type="HOGENOM" id="CLU_027327_0_0_7"/>
<evidence type="ECO:0000259" key="2">
    <source>
        <dbReference type="PROSITE" id="PS51782"/>
    </source>
</evidence>
<keyword evidence="4" id="KW-1185">Reference proteome</keyword>
<dbReference type="InterPro" id="IPR036779">
    <property type="entry name" value="LysM_dom_sf"/>
</dbReference>
<dbReference type="SUPFAM" id="SSF54106">
    <property type="entry name" value="LysM domain"/>
    <property type="match status" value="1"/>
</dbReference>
<dbReference type="InterPro" id="IPR008258">
    <property type="entry name" value="Transglycosylase_SLT_dom_1"/>
</dbReference>
<dbReference type="KEGG" id="dsf:UWK_02113"/>
<dbReference type="InterPro" id="IPR018392">
    <property type="entry name" value="LysM"/>
</dbReference>
<dbReference type="PANTHER" id="PTHR33734">
    <property type="entry name" value="LYSM DOMAIN-CONTAINING GPI-ANCHORED PROTEIN 2"/>
    <property type="match status" value="1"/>
</dbReference>
<dbReference type="InterPro" id="IPR023346">
    <property type="entry name" value="Lysozyme-like_dom_sf"/>
</dbReference>
<sequence length="652" mass="73890">MQGFNLYKAIFTMISSSPQLRLLPVGLLFFLFLCPAPIFGATPFPHYPVIAKNVRFWDKIYSEYSTSQAVIHDSNDLSIIYEVLPIFSHRLPGASKVNQPIFKGIKNKYTQILTKLAQGIQPQTREEKRVASLFGTSNPARFKTAASSVRVQIGQKDRFLDGVIQSGAYMDEIKSIFSRQGLPLDLAYLPHVESSFNINAYSKFGASGIWQFTRSTGEQFLNIDYAVDERQDPILASHAAATFLKNNYKLLGNWPLAITAYNYGPAGMLRAQKAHSGYEKIFSDYEQGYFKFASRNFYSEFLAAVQVAKRLEKDPAIQRKAPRSSLKYTLPAYISAQDILSHFNISEQTLKQFNPALRRSVFQGNKYIPKGYTLHLPYTSRHKSLIAKIPPHIYHGKQKPTNFHRVKAGDSAGKIAQKYKVSLKSLRHANNLDKNAAIFVGQNLRIPDSSSKSSQAIRPQKQKTFNQPAKTRIAVDASRTLPLLADEKKQKPQWLNIQRARSVVLGSLGVRNILRTNATTLGTITVFPEESLKLLADWLQVSATELRNLNNFSHNRELHPDEDIKILLNNVSAKQFEEKRFDFHLETEEDFFSAYKIVGVSSYTVKKGDTVWEICTKKFDLPLWLLKKYNANLDFSSLQSSQRLTIPIVKAI</sequence>
<feature type="compositionally biased region" description="Polar residues" evidence="1">
    <location>
        <begin position="448"/>
        <end position="468"/>
    </location>
</feature>
<dbReference type="CDD" id="cd00118">
    <property type="entry name" value="LysM"/>
    <property type="match status" value="2"/>
</dbReference>
<dbReference type="Proteomes" id="UP000011721">
    <property type="component" value="Chromosome"/>
</dbReference>
<dbReference type="PANTHER" id="PTHR33734:SF22">
    <property type="entry name" value="MEMBRANE-BOUND LYTIC MUREIN TRANSGLYCOSYLASE D"/>
    <property type="match status" value="1"/>
</dbReference>